<reference evidence="2 3" key="1">
    <citation type="submission" date="2023-07" db="EMBL/GenBank/DDBJ databases">
        <title>Genomic Encyclopedia of Type Strains, Phase IV (KMG-IV): sequencing the most valuable type-strain genomes for metagenomic binning, comparative biology and taxonomic classification.</title>
        <authorList>
            <person name="Goeker M."/>
        </authorList>
    </citation>
    <scope>NUCLEOTIDE SEQUENCE [LARGE SCALE GENOMIC DNA]</scope>
    <source>
        <strain evidence="2 3">DSM 18695</strain>
    </source>
</reference>
<protein>
    <recommendedName>
        <fullName evidence="4">DUF3309 domain-containing protein</fullName>
    </recommendedName>
</protein>
<keyword evidence="3" id="KW-1185">Reference proteome</keyword>
<organism evidence="2 3">
    <name type="scientific">Caulobacter ginsengisoli</name>
    <dbReference type="NCBI Taxonomy" id="400775"/>
    <lineage>
        <taxon>Bacteria</taxon>
        <taxon>Pseudomonadati</taxon>
        <taxon>Pseudomonadota</taxon>
        <taxon>Alphaproteobacteria</taxon>
        <taxon>Caulobacterales</taxon>
        <taxon>Caulobacteraceae</taxon>
        <taxon>Caulobacter</taxon>
    </lineage>
</organism>
<feature type="transmembrane region" description="Helical" evidence="1">
    <location>
        <begin position="41"/>
        <end position="61"/>
    </location>
</feature>
<evidence type="ECO:0000313" key="2">
    <source>
        <dbReference type="EMBL" id="MDQ0465926.1"/>
    </source>
</evidence>
<keyword evidence="1" id="KW-0472">Membrane</keyword>
<dbReference type="Proteomes" id="UP001228905">
    <property type="component" value="Unassembled WGS sequence"/>
</dbReference>
<dbReference type="EMBL" id="JAUSVS010000008">
    <property type="protein sequence ID" value="MDQ0465926.1"/>
    <property type="molecule type" value="Genomic_DNA"/>
</dbReference>
<name>A0ABU0IV84_9CAUL</name>
<evidence type="ECO:0008006" key="4">
    <source>
        <dbReference type="Google" id="ProtNLM"/>
    </source>
</evidence>
<evidence type="ECO:0000256" key="1">
    <source>
        <dbReference type="SAM" id="Phobius"/>
    </source>
</evidence>
<evidence type="ECO:0000313" key="3">
    <source>
        <dbReference type="Proteomes" id="UP001228905"/>
    </source>
</evidence>
<keyword evidence="1" id="KW-1133">Transmembrane helix</keyword>
<dbReference type="RefSeq" id="WP_307351635.1">
    <property type="nucleotide sequence ID" value="NZ_JAUSVS010000008.1"/>
</dbReference>
<keyword evidence="1" id="KW-0812">Transmembrane</keyword>
<gene>
    <name evidence="2" type="ORF">QO010_003718</name>
</gene>
<sequence>MSLQLTLAIGAALLALALFCGWRGSRPPDPLKGARMMPWRPLMVLSAAGVMVLIIHLGTLVSGR</sequence>
<proteinExistence type="predicted"/>
<accession>A0ABU0IV84</accession>
<comment type="caution">
    <text evidence="2">The sequence shown here is derived from an EMBL/GenBank/DDBJ whole genome shotgun (WGS) entry which is preliminary data.</text>
</comment>